<reference evidence="2" key="1">
    <citation type="submission" date="2017-01" db="EMBL/GenBank/DDBJ databases">
        <authorList>
            <person name="Varghese N."/>
            <person name="Submissions S."/>
        </authorList>
    </citation>
    <scope>NUCLEOTIDE SEQUENCE [LARGE SCALE GENOMIC DNA]</scope>
    <source>
        <strain evidence="2">DSM 15366</strain>
    </source>
</reference>
<evidence type="ECO:0000313" key="2">
    <source>
        <dbReference type="Proteomes" id="UP000186953"/>
    </source>
</evidence>
<dbReference type="OrthoDB" id="6400902at2"/>
<keyword evidence="2" id="KW-1185">Reference proteome</keyword>
<dbReference type="RefSeq" id="WP_143744157.1">
    <property type="nucleotide sequence ID" value="NZ_FTMA01000005.1"/>
</dbReference>
<accession>A0A1N6X7A0</accession>
<dbReference type="EMBL" id="FTMA01000005">
    <property type="protein sequence ID" value="SIQ98206.1"/>
    <property type="molecule type" value="Genomic_DNA"/>
</dbReference>
<dbReference type="AlphaFoldDB" id="A0A1N6X7A0"/>
<evidence type="ECO:0000313" key="1">
    <source>
        <dbReference type="EMBL" id="SIQ98206.1"/>
    </source>
</evidence>
<sequence length="372" mass="43490">MLKFLTFISVILSIMELNGQMKSDYNPMFFSMNNEWKEITKDESIFEFTVKSLDTIYNTEIAHTVKLLSNNAGEPKLFFSDIETTVCADGECKIANIKVYWNLLGNYVGYGIYPEYPLTKFEHDEFEKEDYAKLHKLLSDDNSILKRRKMSDLIDKVPVAPSNTNLSKDMDGVSGATKREVKESVVKGGLYSCYTLWHIVHGPVKDKMKDYMLSLNTSELNRYFLYTPYKDYQLYALKQLDKTKFKTHSEQIIKIFKTTDALTKSYILKKIPSNVLSEEKITVEYYSTFPDIDINSRTLLLKKIKFANPISVNILSRYLDYLTKNQMELYLKYLESVPNHLYKKIKGELVKMSKNKNYPYSYLVIEFLKNRK</sequence>
<gene>
    <name evidence="1" type="ORF">SAMN05421797_10515</name>
</gene>
<name>A0A1N6X7A0_9FLAO</name>
<dbReference type="STRING" id="228959.SAMN05421797_10515"/>
<protein>
    <submittedName>
        <fullName evidence="1">Uncharacterized protein</fullName>
    </submittedName>
</protein>
<proteinExistence type="predicted"/>
<organism evidence="1 2">
    <name type="scientific">Maribacter ulvicola</name>
    <dbReference type="NCBI Taxonomy" id="228959"/>
    <lineage>
        <taxon>Bacteria</taxon>
        <taxon>Pseudomonadati</taxon>
        <taxon>Bacteroidota</taxon>
        <taxon>Flavobacteriia</taxon>
        <taxon>Flavobacteriales</taxon>
        <taxon>Flavobacteriaceae</taxon>
        <taxon>Maribacter</taxon>
    </lineage>
</organism>
<dbReference type="Proteomes" id="UP000186953">
    <property type="component" value="Unassembled WGS sequence"/>
</dbReference>